<evidence type="ECO:0000313" key="4">
    <source>
        <dbReference type="Proteomes" id="UP000050455"/>
    </source>
</evidence>
<dbReference type="PATRIC" id="fig|86176.4.peg.3272"/>
<dbReference type="EMBL" id="LJQT01000063">
    <property type="protein sequence ID" value="KPX94413.1"/>
    <property type="molecule type" value="Genomic_DNA"/>
</dbReference>
<feature type="region of interest" description="Disordered" evidence="1">
    <location>
        <begin position="21"/>
        <end position="41"/>
    </location>
</feature>
<proteinExistence type="predicted"/>
<dbReference type="Pfam" id="PF06568">
    <property type="entry name" value="YjiS-like"/>
    <property type="match status" value="1"/>
</dbReference>
<evidence type="ECO:0000313" key="3">
    <source>
        <dbReference type="EMBL" id="KPX94413.1"/>
    </source>
</evidence>
<dbReference type="AlphaFoldDB" id="A0A0P9V7I8"/>
<keyword evidence="4" id="KW-1185">Reference proteome</keyword>
<protein>
    <recommendedName>
        <fullName evidence="2">YjiS-like domain-containing protein</fullName>
    </recommendedName>
</protein>
<comment type="caution">
    <text evidence="3">The sequence shown here is derived from an EMBL/GenBank/DDBJ whole genome shotgun (WGS) entry which is preliminary data.</text>
</comment>
<accession>A0A0P9V7I8</accession>
<feature type="domain" description="YjiS-like" evidence="2">
    <location>
        <begin position="64"/>
        <end position="100"/>
    </location>
</feature>
<evidence type="ECO:0000256" key="1">
    <source>
        <dbReference type="SAM" id="MobiDB-lite"/>
    </source>
</evidence>
<organism evidence="3 4">
    <name type="scientific">Pseudomonas meliae</name>
    <dbReference type="NCBI Taxonomy" id="86176"/>
    <lineage>
        <taxon>Bacteria</taxon>
        <taxon>Pseudomonadati</taxon>
        <taxon>Pseudomonadota</taxon>
        <taxon>Gammaproteobacteria</taxon>
        <taxon>Pseudomonadales</taxon>
        <taxon>Pseudomonadaceae</taxon>
        <taxon>Pseudomonas</taxon>
    </lineage>
</organism>
<dbReference type="Proteomes" id="UP000050455">
    <property type="component" value="Unassembled WGS sequence"/>
</dbReference>
<dbReference type="InterPro" id="IPR009506">
    <property type="entry name" value="YjiS-like"/>
</dbReference>
<name>A0A0P9V7I8_9PSED</name>
<sequence>MNPHNTSELCLWKLDACEENGHQSSNSLIPPQAEGSHTMERTISSDLFSESTVTTAKASLPLRVFANLMLWQRRLSSRHQLARLDARLLADAGISESQRYEELSKPFWR</sequence>
<gene>
    <name evidence="3" type="ORF">ALO64_02985</name>
</gene>
<evidence type="ECO:0000259" key="2">
    <source>
        <dbReference type="Pfam" id="PF06568"/>
    </source>
</evidence>
<reference evidence="3 4" key="1">
    <citation type="submission" date="2015-09" db="EMBL/GenBank/DDBJ databases">
        <title>Genome announcement of multiple Pseudomonas syringae strains.</title>
        <authorList>
            <person name="Thakur S."/>
            <person name="Wang P.W."/>
            <person name="Gong Y."/>
            <person name="Weir B.S."/>
            <person name="Guttman D.S."/>
        </authorList>
    </citation>
    <scope>NUCLEOTIDE SEQUENCE [LARGE SCALE GENOMIC DNA]</scope>
    <source>
        <strain evidence="3 4">ICMP6289</strain>
    </source>
</reference>